<organism evidence="1 2">
    <name type="scientific">Vespula maculifrons</name>
    <name type="common">Eastern yellow jacket</name>
    <name type="synonym">Wasp</name>
    <dbReference type="NCBI Taxonomy" id="7453"/>
    <lineage>
        <taxon>Eukaryota</taxon>
        <taxon>Metazoa</taxon>
        <taxon>Ecdysozoa</taxon>
        <taxon>Arthropoda</taxon>
        <taxon>Hexapoda</taxon>
        <taxon>Insecta</taxon>
        <taxon>Pterygota</taxon>
        <taxon>Neoptera</taxon>
        <taxon>Endopterygota</taxon>
        <taxon>Hymenoptera</taxon>
        <taxon>Apocrita</taxon>
        <taxon>Aculeata</taxon>
        <taxon>Vespoidea</taxon>
        <taxon>Vespidae</taxon>
        <taxon>Vespinae</taxon>
        <taxon>Vespula</taxon>
    </lineage>
</organism>
<comment type="caution">
    <text evidence="1">The sequence shown here is derived from an EMBL/GenBank/DDBJ whole genome shotgun (WGS) entry which is preliminary data.</text>
</comment>
<dbReference type="Proteomes" id="UP001607303">
    <property type="component" value="Unassembled WGS sequence"/>
</dbReference>
<gene>
    <name evidence="1" type="ORF">V1477_006070</name>
</gene>
<keyword evidence="2" id="KW-1185">Reference proteome</keyword>
<accession>A0ABD2CLU7</accession>
<dbReference type="EMBL" id="JAYRBN010000041">
    <property type="protein sequence ID" value="KAL2745679.1"/>
    <property type="molecule type" value="Genomic_DNA"/>
</dbReference>
<evidence type="ECO:0000313" key="1">
    <source>
        <dbReference type="EMBL" id="KAL2745679.1"/>
    </source>
</evidence>
<evidence type="ECO:0000313" key="2">
    <source>
        <dbReference type="Proteomes" id="UP001607303"/>
    </source>
</evidence>
<name>A0ABD2CLU7_VESMC</name>
<reference evidence="1 2" key="1">
    <citation type="journal article" date="2024" name="Ann. Entomol. Soc. Am.">
        <title>Genomic analyses of the southern and eastern yellowjacket wasps (Hymenoptera: Vespidae) reveal evolutionary signatures of social life.</title>
        <authorList>
            <person name="Catto M.A."/>
            <person name="Caine P.B."/>
            <person name="Orr S.E."/>
            <person name="Hunt B.G."/>
            <person name="Goodisman M.A.D."/>
        </authorList>
    </citation>
    <scope>NUCLEOTIDE SEQUENCE [LARGE SCALE GENOMIC DNA]</scope>
    <source>
        <strain evidence="1">232</strain>
        <tissue evidence="1">Head and thorax</tissue>
    </source>
</reference>
<proteinExistence type="predicted"/>
<sequence length="64" mass="7884">MKKKKKKEDYGPHRCAVFAILKEEQLWKIAFCLENSKYNINKKLNRKFQNRMRIRQKTIHVYSL</sequence>
<dbReference type="AlphaFoldDB" id="A0ABD2CLU7"/>
<protein>
    <submittedName>
        <fullName evidence="1">Uncharacterized protein</fullName>
    </submittedName>
</protein>